<evidence type="ECO:0000313" key="1">
    <source>
        <dbReference type="EMBL" id="ETE63793.1"/>
    </source>
</evidence>
<evidence type="ECO:0000313" key="2">
    <source>
        <dbReference type="Proteomes" id="UP000018936"/>
    </source>
</evidence>
<sequence length="23" mass="2674">MKFLLGRSIKMLPIHLLQPLVIL</sequence>
<accession>V8NQ43</accession>
<dbReference type="Proteomes" id="UP000018936">
    <property type="component" value="Unassembled WGS sequence"/>
</dbReference>
<dbReference type="AlphaFoldDB" id="V8NQ43"/>
<comment type="caution">
    <text evidence="1">The sequence shown here is derived from an EMBL/GenBank/DDBJ whole genome shotgun (WGS) entry which is preliminary data.</text>
</comment>
<protein>
    <submittedName>
        <fullName evidence="1">Uncharacterized protein</fullName>
    </submittedName>
</protein>
<reference evidence="1 2" key="1">
    <citation type="journal article" date="2013" name="Proc. Natl. Acad. Sci. U.S.A.">
        <title>The king cobra genome reveals dynamic gene evolution and adaptation in the snake venom system.</title>
        <authorList>
            <person name="Vonk F.J."/>
            <person name="Casewell N.R."/>
            <person name="Henkel C.V."/>
            <person name="Heimberg A.M."/>
            <person name="Jansen H.J."/>
            <person name="McCleary R.J."/>
            <person name="Kerkkamp H.M."/>
            <person name="Vos R.A."/>
            <person name="Guerreiro I."/>
            <person name="Calvete J.J."/>
            <person name="Wuster W."/>
            <person name="Woods A.E."/>
            <person name="Logan J.M."/>
            <person name="Harrison R.A."/>
            <person name="Castoe T.A."/>
            <person name="de Koning A.P."/>
            <person name="Pollock D.D."/>
            <person name="Yandell M."/>
            <person name="Calderon D."/>
            <person name="Renjifo C."/>
            <person name="Currier R.B."/>
            <person name="Salgado D."/>
            <person name="Pla D."/>
            <person name="Sanz L."/>
            <person name="Hyder A.S."/>
            <person name="Ribeiro J.M."/>
            <person name="Arntzen J.W."/>
            <person name="van den Thillart G.E."/>
            <person name="Boetzer M."/>
            <person name="Pirovano W."/>
            <person name="Dirks R.P."/>
            <person name="Spaink H.P."/>
            <person name="Duboule D."/>
            <person name="McGlinn E."/>
            <person name="Kini R.M."/>
            <person name="Richardson M.K."/>
        </authorList>
    </citation>
    <scope>NUCLEOTIDE SEQUENCE</scope>
    <source>
        <tissue evidence="1">Blood</tissue>
    </source>
</reference>
<organism evidence="1 2">
    <name type="scientific">Ophiophagus hannah</name>
    <name type="common">King cobra</name>
    <name type="synonym">Naja hannah</name>
    <dbReference type="NCBI Taxonomy" id="8665"/>
    <lineage>
        <taxon>Eukaryota</taxon>
        <taxon>Metazoa</taxon>
        <taxon>Chordata</taxon>
        <taxon>Craniata</taxon>
        <taxon>Vertebrata</taxon>
        <taxon>Euteleostomi</taxon>
        <taxon>Lepidosauria</taxon>
        <taxon>Squamata</taxon>
        <taxon>Bifurcata</taxon>
        <taxon>Unidentata</taxon>
        <taxon>Episquamata</taxon>
        <taxon>Toxicofera</taxon>
        <taxon>Serpentes</taxon>
        <taxon>Colubroidea</taxon>
        <taxon>Elapidae</taxon>
        <taxon>Elapinae</taxon>
        <taxon>Ophiophagus</taxon>
    </lineage>
</organism>
<gene>
    <name evidence="1" type="ORF">L345_10434</name>
</gene>
<dbReference type="EMBL" id="AZIM01002563">
    <property type="protein sequence ID" value="ETE63793.1"/>
    <property type="molecule type" value="Genomic_DNA"/>
</dbReference>
<name>V8NQ43_OPHHA</name>
<proteinExistence type="predicted"/>
<keyword evidence="2" id="KW-1185">Reference proteome</keyword>